<evidence type="ECO:0000256" key="4">
    <source>
        <dbReference type="SAM" id="MobiDB-lite"/>
    </source>
</evidence>
<organism evidence="6 7">
    <name type="scientific">Callorhinchus milii</name>
    <name type="common">Ghost shark</name>
    <dbReference type="NCBI Taxonomy" id="7868"/>
    <lineage>
        <taxon>Eukaryota</taxon>
        <taxon>Metazoa</taxon>
        <taxon>Chordata</taxon>
        <taxon>Craniata</taxon>
        <taxon>Vertebrata</taxon>
        <taxon>Chondrichthyes</taxon>
        <taxon>Holocephali</taxon>
        <taxon>Chimaeriformes</taxon>
        <taxon>Callorhinchidae</taxon>
        <taxon>Callorhinchus</taxon>
    </lineage>
</organism>
<protein>
    <submittedName>
        <fullName evidence="6">Zinc finger FYVE-type containing 27</fullName>
    </submittedName>
</protein>
<name>A0A4W3HI86_CALMI</name>
<keyword evidence="5" id="KW-0812">Transmembrane</keyword>
<feature type="region of interest" description="Disordered" evidence="4">
    <location>
        <begin position="283"/>
        <end position="323"/>
    </location>
</feature>
<evidence type="ECO:0000313" key="6">
    <source>
        <dbReference type="Ensembl" id="ENSCMIP00000014797.1"/>
    </source>
</evidence>
<feature type="compositionally biased region" description="Acidic residues" evidence="4">
    <location>
        <begin position="302"/>
        <end position="323"/>
    </location>
</feature>
<reference evidence="7" key="3">
    <citation type="journal article" date="2014" name="Nature">
        <title>Elephant shark genome provides unique insights into gnathostome evolution.</title>
        <authorList>
            <consortium name="International Elephant Shark Genome Sequencing Consortium"/>
            <person name="Venkatesh B."/>
            <person name="Lee A.P."/>
            <person name="Ravi V."/>
            <person name="Maurya A.K."/>
            <person name="Lian M.M."/>
            <person name="Swann J.B."/>
            <person name="Ohta Y."/>
            <person name="Flajnik M.F."/>
            <person name="Sutoh Y."/>
            <person name="Kasahara M."/>
            <person name="Hoon S."/>
            <person name="Gangu V."/>
            <person name="Roy S.W."/>
            <person name="Irimia M."/>
            <person name="Korzh V."/>
            <person name="Kondrychyn I."/>
            <person name="Lim Z.W."/>
            <person name="Tay B.H."/>
            <person name="Tohari S."/>
            <person name="Kong K.W."/>
            <person name="Ho S."/>
            <person name="Lorente-Galdos B."/>
            <person name="Quilez J."/>
            <person name="Marques-Bonet T."/>
            <person name="Raney B.J."/>
            <person name="Ingham P.W."/>
            <person name="Tay A."/>
            <person name="Hillier L.W."/>
            <person name="Minx P."/>
            <person name="Boehm T."/>
            <person name="Wilson R.K."/>
            <person name="Brenner S."/>
            <person name="Warren W.C."/>
        </authorList>
    </citation>
    <scope>NUCLEOTIDE SEQUENCE [LARGE SCALE GENOMIC DNA]</scope>
</reference>
<dbReference type="GO" id="GO:0016192">
    <property type="term" value="P:vesicle-mediated transport"/>
    <property type="evidence" value="ECO:0007669"/>
    <property type="project" value="InterPro"/>
</dbReference>
<dbReference type="FunCoup" id="A0A4W3HI86">
    <property type="interactions" value="282"/>
</dbReference>
<gene>
    <name evidence="6" type="primary">zfyve27</name>
</gene>
<evidence type="ECO:0000256" key="2">
    <source>
        <dbReference type="ARBA" id="ARBA00022753"/>
    </source>
</evidence>
<dbReference type="Ensembl" id="ENSCMIT00000015109.1">
    <property type="protein sequence ID" value="ENSCMIP00000014797.1"/>
    <property type="gene ID" value="ENSCMIG00000007274.1"/>
</dbReference>
<reference evidence="6" key="4">
    <citation type="submission" date="2025-08" db="UniProtKB">
        <authorList>
            <consortium name="Ensembl"/>
        </authorList>
    </citation>
    <scope>IDENTIFICATION</scope>
</reference>
<sequence>MQPLPSPAVPCESPAVAESVDKREPGAITAATATVTASPGPPGNGSPELEVHPAAETACEPRPQTFDMLSLVVASKRLEFFAEPLTDLWEMVKYLIRWKSPVFSLSCCVTLNVLFLALSEAGWFTLLALVISVPAALGYLQDCCREQLTEQAVMRRRNHTVRREDLQKVKITRQEALVEIKSFLIQLGEMLNRTCNRCEAAYRVLYWEDHSISFLFYGSLLGALSVFYLLPLCWVLALLNSALFLGNRDFHRVITDYKGALFQNIKCNAQGVVALTEPDGTLNLDPTLTSGTPEEISAGNLEESEEQEPEDEFKDAIEEDDDGPQCSVDYELIAQDNGFFNKNEPIRSKVSKLTEKLRKRYPVNNSGRCGKVLPPSLCLEGNAPLSSWKGTPCFPNSA</sequence>
<feature type="region of interest" description="Disordered" evidence="4">
    <location>
        <begin position="1"/>
        <end position="23"/>
    </location>
</feature>
<reference evidence="7" key="1">
    <citation type="journal article" date="2006" name="Science">
        <title>Ancient noncoding elements conserved in the human genome.</title>
        <authorList>
            <person name="Venkatesh B."/>
            <person name="Kirkness E.F."/>
            <person name="Loh Y.H."/>
            <person name="Halpern A.L."/>
            <person name="Lee A.P."/>
            <person name="Johnson J."/>
            <person name="Dandona N."/>
            <person name="Viswanathan L.D."/>
            <person name="Tay A."/>
            <person name="Venter J.C."/>
            <person name="Strausberg R.L."/>
            <person name="Brenner S."/>
        </authorList>
    </citation>
    <scope>NUCLEOTIDE SEQUENCE [LARGE SCALE GENOMIC DNA]</scope>
</reference>
<dbReference type="PANTHER" id="PTHR14543:SF1">
    <property type="entry name" value="PROTRUDIN"/>
    <property type="match status" value="1"/>
</dbReference>
<dbReference type="GO" id="GO:0071782">
    <property type="term" value="C:endoplasmic reticulum tubular network"/>
    <property type="evidence" value="ECO:0007669"/>
    <property type="project" value="TreeGrafter"/>
</dbReference>
<keyword evidence="7" id="KW-1185">Reference proteome</keyword>
<dbReference type="Proteomes" id="UP000314986">
    <property type="component" value="Unassembled WGS sequence"/>
</dbReference>
<keyword evidence="3 5" id="KW-0472">Membrane</keyword>
<dbReference type="InParanoid" id="A0A4W3HI86"/>
<feature type="transmembrane region" description="Helical" evidence="5">
    <location>
        <begin position="214"/>
        <end position="239"/>
    </location>
</feature>
<dbReference type="PANTHER" id="PTHR14543">
    <property type="entry name" value="PROTRUDIN"/>
    <property type="match status" value="1"/>
</dbReference>
<comment type="subcellular location">
    <subcellularLocation>
        <location evidence="1">Endosome membrane</location>
    </subcellularLocation>
</comment>
<evidence type="ECO:0000313" key="7">
    <source>
        <dbReference type="Proteomes" id="UP000314986"/>
    </source>
</evidence>
<dbReference type="GO" id="GO:0032584">
    <property type="term" value="C:growth cone membrane"/>
    <property type="evidence" value="ECO:0007669"/>
    <property type="project" value="TreeGrafter"/>
</dbReference>
<dbReference type="GO" id="GO:0071787">
    <property type="term" value="P:endoplasmic reticulum tubular network formation"/>
    <property type="evidence" value="ECO:0007669"/>
    <property type="project" value="InterPro"/>
</dbReference>
<dbReference type="OMA" id="LYWEDHS"/>
<dbReference type="GO" id="GO:0048011">
    <property type="term" value="P:neurotrophin TRK receptor signaling pathway"/>
    <property type="evidence" value="ECO:0007669"/>
    <property type="project" value="TreeGrafter"/>
</dbReference>
<evidence type="ECO:0000256" key="5">
    <source>
        <dbReference type="SAM" id="Phobius"/>
    </source>
</evidence>
<reference evidence="7" key="2">
    <citation type="journal article" date="2007" name="PLoS Biol.">
        <title>Survey sequencing and comparative analysis of the elephant shark (Callorhinchus milii) genome.</title>
        <authorList>
            <person name="Venkatesh B."/>
            <person name="Kirkness E.F."/>
            <person name="Loh Y.H."/>
            <person name="Halpern A.L."/>
            <person name="Lee A.P."/>
            <person name="Johnson J."/>
            <person name="Dandona N."/>
            <person name="Viswanathan L.D."/>
            <person name="Tay A."/>
            <person name="Venter J.C."/>
            <person name="Strausberg R.L."/>
            <person name="Brenner S."/>
        </authorList>
    </citation>
    <scope>NUCLEOTIDE SEQUENCE [LARGE SCALE GENOMIC DNA]</scope>
</reference>
<evidence type="ECO:0000256" key="1">
    <source>
        <dbReference type="ARBA" id="ARBA00004608"/>
    </source>
</evidence>
<dbReference type="STRING" id="7868.ENSCMIP00000014797"/>
<dbReference type="InterPro" id="IPR042405">
    <property type="entry name" value="Protrudin"/>
</dbReference>
<accession>A0A4W3HI86</accession>
<dbReference type="GO" id="GO:0045773">
    <property type="term" value="P:positive regulation of axon extension"/>
    <property type="evidence" value="ECO:0007669"/>
    <property type="project" value="TreeGrafter"/>
</dbReference>
<reference evidence="6" key="5">
    <citation type="submission" date="2025-09" db="UniProtKB">
        <authorList>
            <consortium name="Ensembl"/>
        </authorList>
    </citation>
    <scope>IDENTIFICATION</scope>
</reference>
<keyword evidence="2" id="KW-0967">Endosome</keyword>
<evidence type="ECO:0000256" key="3">
    <source>
        <dbReference type="ARBA" id="ARBA00023136"/>
    </source>
</evidence>
<proteinExistence type="predicted"/>
<keyword evidence="5" id="KW-1133">Transmembrane helix</keyword>
<dbReference type="GO" id="GO:0072659">
    <property type="term" value="P:protein localization to plasma membrane"/>
    <property type="evidence" value="ECO:0007669"/>
    <property type="project" value="InterPro"/>
</dbReference>
<dbReference type="AlphaFoldDB" id="A0A4W3HI86"/>
<dbReference type="GO" id="GO:0010008">
    <property type="term" value="C:endosome membrane"/>
    <property type="evidence" value="ECO:0007669"/>
    <property type="project" value="UniProtKB-SubCell"/>
</dbReference>
<dbReference type="GeneTree" id="ENSGT00390000013298"/>
<dbReference type="GO" id="GO:0031175">
    <property type="term" value="P:neuron projection development"/>
    <property type="evidence" value="ECO:0007669"/>
    <property type="project" value="TreeGrafter"/>
</dbReference>